<gene>
    <name evidence="2" type="ORF">SLS56_006872</name>
</gene>
<dbReference type="EMBL" id="JAJVDC020000083">
    <property type="protein sequence ID" value="KAL1626374.1"/>
    <property type="molecule type" value="Genomic_DNA"/>
</dbReference>
<evidence type="ECO:0000313" key="2">
    <source>
        <dbReference type="EMBL" id="KAL1626374.1"/>
    </source>
</evidence>
<accession>A0ABR3SQ34</accession>
<dbReference type="InterPro" id="IPR013658">
    <property type="entry name" value="SGL"/>
</dbReference>
<evidence type="ECO:0000313" key="3">
    <source>
        <dbReference type="Proteomes" id="UP001521116"/>
    </source>
</evidence>
<dbReference type="Gene3D" id="2.120.10.30">
    <property type="entry name" value="TolB, C-terminal domain"/>
    <property type="match status" value="1"/>
</dbReference>
<dbReference type="Pfam" id="PF08450">
    <property type="entry name" value="SGL"/>
    <property type="match status" value="1"/>
</dbReference>
<name>A0ABR3SQ34_9PEZI</name>
<dbReference type="InterPro" id="IPR051262">
    <property type="entry name" value="SMP-30/CGR1_Lactonase"/>
</dbReference>
<dbReference type="PRINTS" id="PR01790">
    <property type="entry name" value="SMP30FAMILY"/>
</dbReference>
<proteinExistence type="predicted"/>
<comment type="caution">
    <text evidence="2">The sequence shown here is derived from an EMBL/GenBank/DDBJ whole genome shotgun (WGS) entry which is preliminary data.</text>
</comment>
<dbReference type="Proteomes" id="UP001521116">
    <property type="component" value="Unassembled WGS sequence"/>
</dbReference>
<feature type="domain" description="SMP-30/Gluconolactonase/LRE-like region" evidence="1">
    <location>
        <begin position="45"/>
        <end position="307"/>
    </location>
</feature>
<reference evidence="2 3" key="1">
    <citation type="submission" date="2024-02" db="EMBL/GenBank/DDBJ databases">
        <title>De novo assembly and annotation of 12 fungi associated with fruit tree decline syndrome in Ontario, Canada.</title>
        <authorList>
            <person name="Sulman M."/>
            <person name="Ellouze W."/>
            <person name="Ilyukhin E."/>
        </authorList>
    </citation>
    <scope>NUCLEOTIDE SEQUENCE [LARGE SCALE GENOMIC DNA]</scope>
    <source>
        <strain evidence="2 3">M1-105</strain>
    </source>
</reference>
<protein>
    <recommendedName>
        <fullName evidence="1">SMP-30/Gluconolactonase/LRE-like region domain-containing protein</fullName>
    </recommendedName>
</protein>
<dbReference type="InterPro" id="IPR011042">
    <property type="entry name" value="6-blade_b-propeller_TolB-like"/>
</dbReference>
<sequence length="334" mass="36397">MNFYPAPPVIEAKIWVRIPDHLRYKGQPTEWRSGSALPFSGIFLEGPTADSQGNLYLADIPYGRILRIDKHRNATECVQYDGEPNGMAIGGDGFLIVADYKQVCTPLDSLTPEDRYRYDVNEQGLLRFDPSNQSISPHLTRRNLERFKGPNDLVVSSNNELFFTDQGQTGITDPTGAVYRLSSGGKLDCLVSNGVSPNGVVLSPDERFLYVAMTRANAVWRLPLNADGSTTKAGVFFQSFGNAGPDGLAIDEEGSLFVCHPSLGCVFVVDKDGIPKARIVSATDGGGRNLTNCTFGGKDNRTLFITDSQEGNVQIVQWHCSGAVWPRASKQASA</sequence>
<evidence type="ECO:0000259" key="1">
    <source>
        <dbReference type="Pfam" id="PF08450"/>
    </source>
</evidence>
<dbReference type="SUPFAM" id="SSF63829">
    <property type="entry name" value="Calcium-dependent phosphotriesterase"/>
    <property type="match status" value="1"/>
</dbReference>
<dbReference type="PANTHER" id="PTHR47572:SF5">
    <property type="entry name" value="BLR2277 PROTEIN"/>
    <property type="match status" value="1"/>
</dbReference>
<organism evidence="2 3">
    <name type="scientific">Neofusicoccum ribis</name>
    <dbReference type="NCBI Taxonomy" id="45134"/>
    <lineage>
        <taxon>Eukaryota</taxon>
        <taxon>Fungi</taxon>
        <taxon>Dikarya</taxon>
        <taxon>Ascomycota</taxon>
        <taxon>Pezizomycotina</taxon>
        <taxon>Dothideomycetes</taxon>
        <taxon>Dothideomycetes incertae sedis</taxon>
        <taxon>Botryosphaeriales</taxon>
        <taxon>Botryosphaeriaceae</taxon>
        <taxon>Neofusicoccum</taxon>
    </lineage>
</organism>
<dbReference type="InterPro" id="IPR005511">
    <property type="entry name" value="SMP-30"/>
</dbReference>
<keyword evidence="3" id="KW-1185">Reference proteome</keyword>
<dbReference type="PANTHER" id="PTHR47572">
    <property type="entry name" value="LIPOPROTEIN-RELATED"/>
    <property type="match status" value="1"/>
</dbReference>